<dbReference type="Proteomes" id="UP000515150">
    <property type="component" value="Chromosome 14"/>
</dbReference>
<proteinExistence type="inferred from homology"/>
<dbReference type="GO" id="GO:0003723">
    <property type="term" value="F:RNA binding"/>
    <property type="evidence" value="ECO:0007669"/>
    <property type="project" value="UniProtKB-KW"/>
</dbReference>
<comment type="similarity">
    <text evidence="3">Belongs to the nucleoplasmin family.</text>
</comment>
<dbReference type="Pfam" id="PF03066">
    <property type="entry name" value="Nucleoplasmin"/>
    <property type="match status" value="1"/>
</dbReference>
<dbReference type="FunFam" id="2.60.120.340:FF:000007">
    <property type="entry name" value="Nucleophosmin 1a"/>
    <property type="match status" value="1"/>
</dbReference>
<feature type="region of interest" description="Disordered" evidence="8">
    <location>
        <begin position="121"/>
        <end position="269"/>
    </location>
</feature>
<feature type="compositionally biased region" description="Polar residues" evidence="8">
    <location>
        <begin position="224"/>
        <end position="246"/>
    </location>
</feature>
<gene>
    <name evidence="12" type="primary">npm1a</name>
</gene>
<dbReference type="GO" id="GO:0006338">
    <property type="term" value="P:chromatin remodeling"/>
    <property type="evidence" value="ECO:0007669"/>
    <property type="project" value="TreeGrafter"/>
</dbReference>
<dbReference type="Gene3D" id="1.10.10.2100">
    <property type="match status" value="1"/>
</dbReference>
<evidence type="ECO:0000256" key="7">
    <source>
        <dbReference type="ARBA" id="ARBA00023242"/>
    </source>
</evidence>
<dbReference type="InterPro" id="IPR004301">
    <property type="entry name" value="Nucleoplasmin"/>
</dbReference>
<feature type="domain" description="Nucleophosmin C-terminal" evidence="10">
    <location>
        <begin position="270"/>
        <end position="317"/>
    </location>
</feature>
<keyword evidence="6" id="KW-0694">RNA-binding</keyword>
<dbReference type="GO" id="GO:0000056">
    <property type="term" value="P:ribosomal small subunit export from nucleus"/>
    <property type="evidence" value="ECO:0007669"/>
    <property type="project" value="TreeGrafter"/>
</dbReference>
<evidence type="ECO:0000256" key="2">
    <source>
        <dbReference type="ARBA" id="ARBA00004604"/>
    </source>
</evidence>
<dbReference type="Gene3D" id="2.60.120.340">
    <property type="entry name" value="Nucleoplasmin core domain"/>
    <property type="match status" value="1"/>
</dbReference>
<evidence type="ECO:0000256" key="4">
    <source>
        <dbReference type="ARBA" id="ARBA00022490"/>
    </source>
</evidence>
<protein>
    <submittedName>
        <fullName evidence="12">Nucleophosmin 1a</fullName>
    </submittedName>
</protein>
<feature type="compositionally biased region" description="Low complexity" evidence="8">
    <location>
        <begin position="198"/>
        <end position="223"/>
    </location>
</feature>
<dbReference type="PANTHER" id="PTHR22747:SF42">
    <property type="entry name" value="NUCLEOPHOSMIN"/>
    <property type="match status" value="1"/>
</dbReference>
<sequence>MNGLDEESMGPQTFLYGCVLEAGKEVVFNPEDDDFEHQLDLRMACVDPSTKDQLHMVEVEGQDTEGQKIKAVLVSLKPSSLPSVCLGGFTITPPAVFRLKSGSGPIHISGQHLVMMDADQSFDEDDDEDEEEEENVKTSKKRPASSPALKSQKKMKMDDDDDDDDDDDEEEDDEDDDDDEEEESEEDETPVKAKPTPSKKQGQQTPSKQQGQQTPSKKQAQQTPSKQTPAQNGKSSKPGTPAANQDKSPKAKGNKATKTPPTPKGNLTIPEIKEKMMEAVKKGVSLPKVQPKFENFVKHGYRVSDAKVVEELWKWRLSVKDAK</sequence>
<dbReference type="GeneID" id="114869352"/>
<dbReference type="FunFam" id="1.10.10.2100:FF:000002">
    <property type="entry name" value="cell growth-regulating nucleolar protein-like"/>
    <property type="match status" value="1"/>
</dbReference>
<evidence type="ECO:0000256" key="6">
    <source>
        <dbReference type="ARBA" id="ARBA00022884"/>
    </source>
</evidence>
<dbReference type="GO" id="GO:0005737">
    <property type="term" value="C:cytoplasm"/>
    <property type="evidence" value="ECO:0007669"/>
    <property type="project" value="UniProtKB-SubCell"/>
</dbReference>
<dbReference type="InterPro" id="IPR032569">
    <property type="entry name" value="NPM1_C"/>
</dbReference>
<dbReference type="AlphaFoldDB" id="A0A6P7P9J2"/>
<evidence type="ECO:0000313" key="12">
    <source>
        <dbReference type="RefSeq" id="XP_029029372.1"/>
    </source>
</evidence>
<feature type="compositionally biased region" description="Acidic residues" evidence="8">
    <location>
        <begin position="158"/>
        <end position="188"/>
    </location>
</feature>
<dbReference type="GO" id="GO:0005813">
    <property type="term" value="C:centrosome"/>
    <property type="evidence" value="ECO:0007669"/>
    <property type="project" value="TreeGrafter"/>
</dbReference>
<dbReference type="Pfam" id="PF16276">
    <property type="entry name" value="NPM1-C"/>
    <property type="match status" value="1"/>
</dbReference>
<name>A0A6P7P9J2_BETSP</name>
<dbReference type="RefSeq" id="XP_029029372.1">
    <property type="nucleotide sequence ID" value="XM_029173539.3"/>
</dbReference>
<organism evidence="11 12">
    <name type="scientific">Betta splendens</name>
    <name type="common">Siamese fighting fish</name>
    <dbReference type="NCBI Taxonomy" id="158456"/>
    <lineage>
        <taxon>Eukaryota</taxon>
        <taxon>Metazoa</taxon>
        <taxon>Chordata</taxon>
        <taxon>Craniata</taxon>
        <taxon>Vertebrata</taxon>
        <taxon>Euteleostomi</taxon>
        <taxon>Actinopterygii</taxon>
        <taxon>Neopterygii</taxon>
        <taxon>Teleostei</taxon>
        <taxon>Neoteleostei</taxon>
        <taxon>Acanthomorphata</taxon>
        <taxon>Anabantaria</taxon>
        <taxon>Anabantiformes</taxon>
        <taxon>Anabantoidei</taxon>
        <taxon>Osphronemidae</taxon>
        <taxon>Betta</taxon>
    </lineage>
</organism>
<evidence type="ECO:0000256" key="1">
    <source>
        <dbReference type="ARBA" id="ARBA00004496"/>
    </source>
</evidence>
<evidence type="ECO:0000256" key="5">
    <source>
        <dbReference type="ARBA" id="ARBA00022553"/>
    </source>
</evidence>
<dbReference type="SUPFAM" id="SSF69203">
    <property type="entry name" value="Nucleoplasmin-like core domain"/>
    <property type="match status" value="1"/>
</dbReference>
<dbReference type="GO" id="GO:1990904">
    <property type="term" value="C:ribonucleoprotein complex"/>
    <property type="evidence" value="ECO:0007669"/>
    <property type="project" value="TreeGrafter"/>
</dbReference>
<dbReference type="GO" id="GO:0045944">
    <property type="term" value="P:positive regulation of transcription by RNA polymerase II"/>
    <property type="evidence" value="ECO:0007669"/>
    <property type="project" value="TreeGrafter"/>
</dbReference>
<evidence type="ECO:0000256" key="3">
    <source>
        <dbReference type="ARBA" id="ARBA00010744"/>
    </source>
</evidence>
<dbReference type="GO" id="GO:0042273">
    <property type="term" value="P:ribosomal large subunit biogenesis"/>
    <property type="evidence" value="ECO:0007669"/>
    <property type="project" value="TreeGrafter"/>
</dbReference>
<dbReference type="InterPro" id="IPR036824">
    <property type="entry name" value="Nucleoplasmin_core_dom_sf"/>
</dbReference>
<evidence type="ECO:0000256" key="8">
    <source>
        <dbReference type="SAM" id="MobiDB-lite"/>
    </source>
</evidence>
<dbReference type="InParanoid" id="A0A6P7P9J2"/>
<dbReference type="PANTHER" id="PTHR22747">
    <property type="entry name" value="NUCLEOPLASMIN"/>
    <property type="match status" value="1"/>
</dbReference>
<comment type="subcellular location">
    <subcellularLocation>
        <location evidence="1">Cytoplasm</location>
    </subcellularLocation>
    <subcellularLocation>
        <location evidence="2">Nucleus</location>
        <location evidence="2">Nucleolus</location>
    </subcellularLocation>
</comment>
<dbReference type="CTD" id="266985"/>
<dbReference type="GO" id="GO:0042274">
    <property type="term" value="P:ribosomal small subunit biogenesis"/>
    <property type="evidence" value="ECO:0007669"/>
    <property type="project" value="TreeGrafter"/>
</dbReference>
<reference evidence="12" key="1">
    <citation type="submission" date="2025-08" db="UniProtKB">
        <authorList>
            <consortium name="RefSeq"/>
        </authorList>
    </citation>
    <scope>IDENTIFICATION</scope>
</reference>
<keyword evidence="5" id="KW-0597">Phosphoprotein</keyword>
<dbReference type="GO" id="GO:0042393">
    <property type="term" value="F:histone binding"/>
    <property type="evidence" value="ECO:0007669"/>
    <property type="project" value="TreeGrafter"/>
</dbReference>
<keyword evidence="4" id="KW-0963">Cytoplasm</keyword>
<evidence type="ECO:0000259" key="10">
    <source>
        <dbReference type="Pfam" id="PF16276"/>
    </source>
</evidence>
<dbReference type="KEGG" id="bspl:114869352"/>
<keyword evidence="11" id="KW-1185">Reference proteome</keyword>
<dbReference type="GO" id="GO:0005730">
    <property type="term" value="C:nucleolus"/>
    <property type="evidence" value="ECO:0007669"/>
    <property type="project" value="UniProtKB-SubCell"/>
</dbReference>
<dbReference type="InterPro" id="IPR024057">
    <property type="entry name" value="Nucleoplasmin_core_dom"/>
</dbReference>
<accession>A0A6P7P9J2</accession>
<dbReference type="OrthoDB" id="6075101at2759"/>
<feature type="compositionally biased region" description="Acidic residues" evidence="8">
    <location>
        <begin position="121"/>
        <end position="134"/>
    </location>
</feature>
<feature type="domain" description="Nucleoplasmin core" evidence="9">
    <location>
        <begin position="15"/>
        <end position="114"/>
    </location>
</feature>
<evidence type="ECO:0000259" key="9">
    <source>
        <dbReference type="Pfam" id="PF03066"/>
    </source>
</evidence>
<dbReference type="GO" id="GO:0000055">
    <property type="term" value="P:ribosomal large subunit export from nucleus"/>
    <property type="evidence" value="ECO:0007669"/>
    <property type="project" value="TreeGrafter"/>
</dbReference>
<dbReference type="GO" id="GO:0005654">
    <property type="term" value="C:nucleoplasm"/>
    <property type="evidence" value="ECO:0007669"/>
    <property type="project" value="TreeGrafter"/>
</dbReference>
<keyword evidence="7" id="KW-0539">Nucleus</keyword>
<dbReference type="GO" id="GO:0010824">
    <property type="term" value="P:regulation of centrosome duplication"/>
    <property type="evidence" value="ECO:0007669"/>
    <property type="project" value="TreeGrafter"/>
</dbReference>
<dbReference type="GO" id="GO:0003682">
    <property type="term" value="F:chromatin binding"/>
    <property type="evidence" value="ECO:0007669"/>
    <property type="project" value="TreeGrafter"/>
</dbReference>
<evidence type="ECO:0000313" key="11">
    <source>
        <dbReference type="Proteomes" id="UP000515150"/>
    </source>
</evidence>